<evidence type="ECO:0000313" key="2">
    <source>
        <dbReference type="EMBL" id="ELR10884.1"/>
    </source>
</evidence>
<dbReference type="SMART" id="SM00450">
    <property type="entry name" value="RHOD"/>
    <property type="match status" value="1"/>
</dbReference>
<gene>
    <name evidence="2" type="ORF">ACA1_144850</name>
</gene>
<organism evidence="2 3">
    <name type="scientific">Acanthamoeba castellanii (strain ATCC 30010 / Neff)</name>
    <dbReference type="NCBI Taxonomy" id="1257118"/>
    <lineage>
        <taxon>Eukaryota</taxon>
        <taxon>Amoebozoa</taxon>
        <taxon>Discosea</taxon>
        <taxon>Longamoebia</taxon>
        <taxon>Centramoebida</taxon>
        <taxon>Acanthamoebidae</taxon>
        <taxon>Acanthamoeba</taxon>
    </lineage>
</organism>
<dbReference type="InterPro" id="IPR001763">
    <property type="entry name" value="Rhodanese-like_dom"/>
</dbReference>
<dbReference type="GeneID" id="14911320"/>
<dbReference type="VEuPathDB" id="AmoebaDB:ACA1_144850"/>
<proteinExistence type="predicted"/>
<reference evidence="2 3" key="1">
    <citation type="journal article" date="2013" name="Genome Biol.">
        <title>Genome of Acanthamoeba castellanii highlights extensive lateral gene transfer and early evolution of tyrosine kinase signaling.</title>
        <authorList>
            <person name="Clarke M."/>
            <person name="Lohan A.J."/>
            <person name="Liu B."/>
            <person name="Lagkouvardos I."/>
            <person name="Roy S."/>
            <person name="Zafar N."/>
            <person name="Bertelli C."/>
            <person name="Schilde C."/>
            <person name="Kianianmomeni A."/>
            <person name="Burglin T.R."/>
            <person name="Frech C."/>
            <person name="Turcotte B."/>
            <person name="Kopec K.O."/>
            <person name="Synnott J.M."/>
            <person name="Choo C."/>
            <person name="Paponov I."/>
            <person name="Finkler A."/>
            <person name="Soon Heng Tan C."/>
            <person name="Hutchins A.P."/>
            <person name="Weinmeier T."/>
            <person name="Rattei T."/>
            <person name="Chu J.S."/>
            <person name="Gimenez G."/>
            <person name="Irimia M."/>
            <person name="Rigden D.J."/>
            <person name="Fitzpatrick D.A."/>
            <person name="Lorenzo-Morales J."/>
            <person name="Bateman A."/>
            <person name="Chiu C.H."/>
            <person name="Tang P."/>
            <person name="Hegemann P."/>
            <person name="Fromm H."/>
            <person name="Raoult D."/>
            <person name="Greub G."/>
            <person name="Miranda-Saavedra D."/>
            <person name="Chen N."/>
            <person name="Nash P."/>
            <person name="Ginger M.L."/>
            <person name="Horn M."/>
            <person name="Schaap P."/>
            <person name="Caler L."/>
            <person name="Loftus B."/>
        </authorList>
    </citation>
    <scope>NUCLEOTIDE SEQUENCE [LARGE SCALE GENOMIC DNA]</scope>
    <source>
        <strain evidence="2 3">Neff</strain>
    </source>
</reference>
<dbReference type="Pfam" id="PF00581">
    <property type="entry name" value="Rhodanese"/>
    <property type="match status" value="1"/>
</dbReference>
<dbReference type="KEGG" id="acan:ACA1_144850"/>
<dbReference type="OrthoDB" id="566238at2759"/>
<dbReference type="CDD" id="cd00158">
    <property type="entry name" value="RHOD"/>
    <property type="match status" value="1"/>
</dbReference>
<dbReference type="EMBL" id="KB008171">
    <property type="protein sequence ID" value="ELR10884.1"/>
    <property type="molecule type" value="Genomic_DNA"/>
</dbReference>
<dbReference type="InterPro" id="IPR050229">
    <property type="entry name" value="GlpE_sulfurtransferase"/>
</dbReference>
<feature type="domain" description="Rhodanese" evidence="1">
    <location>
        <begin position="63"/>
        <end position="154"/>
    </location>
</feature>
<protein>
    <submittedName>
        <fullName evidence="2">Rhodaneselike domain containing protein</fullName>
    </submittedName>
</protein>
<sequence length="160" mass="17080">MQRSRLISRSSGSSLFQRRPACEHNVARLVTGGLGRRFLATSPAGDQAPAFGVLQATEAKSHLPDFDLLLDVREPDEWAAGVIGTPKTITLGRVMRDVATDELQSLKGKKLLVYCRSGARSALACGVLAKNGFQVTNLAGGFRGWREANSSSSDAPPNKA</sequence>
<evidence type="ECO:0000313" key="3">
    <source>
        <dbReference type="Proteomes" id="UP000011083"/>
    </source>
</evidence>
<dbReference type="PROSITE" id="PS50206">
    <property type="entry name" value="RHODANESE_3"/>
    <property type="match status" value="1"/>
</dbReference>
<dbReference type="PANTHER" id="PTHR43031">
    <property type="entry name" value="FAD-DEPENDENT OXIDOREDUCTASE"/>
    <property type="match status" value="1"/>
</dbReference>
<dbReference type="Gene3D" id="3.40.250.10">
    <property type="entry name" value="Rhodanese-like domain"/>
    <property type="match status" value="1"/>
</dbReference>
<keyword evidence="3" id="KW-1185">Reference proteome</keyword>
<accession>L8GDE0</accession>
<dbReference type="RefSeq" id="XP_004332897.1">
    <property type="nucleotide sequence ID" value="XM_004332849.1"/>
</dbReference>
<dbReference type="Proteomes" id="UP000011083">
    <property type="component" value="Unassembled WGS sequence"/>
</dbReference>
<dbReference type="PANTHER" id="PTHR43031:SF1">
    <property type="entry name" value="PYRIDINE NUCLEOTIDE-DISULPHIDE OXIDOREDUCTASE"/>
    <property type="match status" value="1"/>
</dbReference>
<name>L8GDE0_ACACF</name>
<dbReference type="InterPro" id="IPR036873">
    <property type="entry name" value="Rhodanese-like_dom_sf"/>
</dbReference>
<dbReference type="SUPFAM" id="SSF52821">
    <property type="entry name" value="Rhodanese/Cell cycle control phosphatase"/>
    <property type="match status" value="1"/>
</dbReference>
<evidence type="ECO:0000259" key="1">
    <source>
        <dbReference type="PROSITE" id="PS50206"/>
    </source>
</evidence>
<dbReference type="AlphaFoldDB" id="L8GDE0"/>